<protein>
    <submittedName>
        <fullName evidence="1">Uncharacterized protein</fullName>
    </submittedName>
</protein>
<dbReference type="AlphaFoldDB" id="A0A1B7IQP0"/>
<gene>
    <name evidence="1" type="ORF">M975_1930</name>
</gene>
<evidence type="ECO:0000313" key="1">
    <source>
        <dbReference type="EMBL" id="OAT32038.1"/>
    </source>
</evidence>
<comment type="caution">
    <text evidence="1">The sequence shown here is derived from an EMBL/GenBank/DDBJ whole genome shotgun (WGS) entry which is preliminary data.</text>
</comment>
<reference evidence="1 2" key="1">
    <citation type="submission" date="2016-04" db="EMBL/GenBank/DDBJ databases">
        <title>ATOL: Assembling a taxonomically balanced genome-scale reconstruction of the evolutionary history of the Enterobacteriaceae.</title>
        <authorList>
            <person name="Plunkett G.III."/>
            <person name="Neeno-Eckwall E.C."/>
            <person name="Glasner J.D."/>
            <person name="Perna N.T."/>
        </authorList>
    </citation>
    <scope>NUCLEOTIDE SEQUENCE [LARGE SCALE GENOMIC DNA]</scope>
    <source>
        <strain evidence="1 2">ATCC 51605</strain>
    </source>
</reference>
<proteinExistence type="predicted"/>
<name>A0A1B7IQP0_9ENTR</name>
<sequence length="80" mass="9289">MLANVFAYLNKSMAGEIQPESKQQRMERQADSLADSQLWHDNYRASFLPAFQIVGPHLPHKYTDDRSRVRLGRFGHRTSD</sequence>
<dbReference type="EMBL" id="LXER01000017">
    <property type="protein sequence ID" value="OAT32038.1"/>
    <property type="molecule type" value="Genomic_DNA"/>
</dbReference>
<organism evidence="1 2">
    <name type="scientific">Buttiauxella brennerae ATCC 51605</name>
    <dbReference type="NCBI Taxonomy" id="1354251"/>
    <lineage>
        <taxon>Bacteria</taxon>
        <taxon>Pseudomonadati</taxon>
        <taxon>Pseudomonadota</taxon>
        <taxon>Gammaproteobacteria</taxon>
        <taxon>Enterobacterales</taxon>
        <taxon>Enterobacteriaceae</taxon>
        <taxon>Buttiauxella</taxon>
    </lineage>
</organism>
<keyword evidence="2" id="KW-1185">Reference proteome</keyword>
<dbReference type="Proteomes" id="UP000078410">
    <property type="component" value="Unassembled WGS sequence"/>
</dbReference>
<evidence type="ECO:0000313" key="2">
    <source>
        <dbReference type="Proteomes" id="UP000078410"/>
    </source>
</evidence>
<dbReference type="PATRIC" id="fig|1354251.4.peg.1992"/>
<accession>A0A1B7IQP0</accession>